<feature type="compositionally biased region" description="Polar residues" evidence="5">
    <location>
        <begin position="560"/>
        <end position="571"/>
    </location>
</feature>
<protein>
    <recommendedName>
        <fullName evidence="6">PHD-type domain-containing protein</fullName>
    </recommendedName>
</protein>
<evidence type="ECO:0000256" key="3">
    <source>
        <dbReference type="ARBA" id="ARBA00022833"/>
    </source>
</evidence>
<evidence type="ECO:0000256" key="1">
    <source>
        <dbReference type="ARBA" id="ARBA00022723"/>
    </source>
</evidence>
<dbReference type="InterPro" id="IPR011011">
    <property type="entry name" value="Znf_FYVE_PHD"/>
</dbReference>
<feature type="region of interest" description="Disordered" evidence="5">
    <location>
        <begin position="158"/>
        <end position="238"/>
    </location>
</feature>
<keyword evidence="8" id="KW-1185">Reference proteome</keyword>
<dbReference type="InterPro" id="IPR019787">
    <property type="entry name" value="Znf_PHD-finger"/>
</dbReference>
<feature type="compositionally biased region" description="Pro residues" evidence="5">
    <location>
        <begin position="440"/>
        <end position="450"/>
    </location>
</feature>
<evidence type="ECO:0000313" key="7">
    <source>
        <dbReference type="EnsemblMetazoa" id="AALFPA23_019900.P29311"/>
    </source>
</evidence>
<keyword evidence="3" id="KW-0862">Zinc</keyword>
<feature type="compositionally biased region" description="Polar residues" evidence="5">
    <location>
        <begin position="180"/>
        <end position="217"/>
    </location>
</feature>
<accession>A0ABM1ZMH8</accession>
<keyword evidence="1" id="KW-0479">Metal-binding</keyword>
<dbReference type="Pfam" id="PF00628">
    <property type="entry name" value="PHD"/>
    <property type="match status" value="1"/>
</dbReference>
<keyword evidence="2 4" id="KW-0863">Zinc-finger</keyword>
<feature type="region of interest" description="Disordered" evidence="5">
    <location>
        <begin position="553"/>
        <end position="584"/>
    </location>
</feature>
<dbReference type="EnsemblMetazoa" id="AALFPA23_019900.R29311">
    <property type="protein sequence ID" value="AALFPA23_019900.P29311"/>
    <property type="gene ID" value="AALFPA23_019900"/>
</dbReference>
<feature type="region of interest" description="Disordered" evidence="5">
    <location>
        <begin position="261"/>
        <end position="282"/>
    </location>
</feature>
<dbReference type="InterPro" id="IPR019786">
    <property type="entry name" value="Zinc_finger_PHD-type_CS"/>
</dbReference>
<evidence type="ECO:0000256" key="4">
    <source>
        <dbReference type="PROSITE-ProRule" id="PRU00146"/>
    </source>
</evidence>
<evidence type="ECO:0000259" key="6">
    <source>
        <dbReference type="PROSITE" id="PS50016"/>
    </source>
</evidence>
<name>A0ABM1ZMH8_AEDAL</name>
<reference evidence="7" key="2">
    <citation type="submission" date="2025-05" db="UniProtKB">
        <authorList>
            <consortium name="EnsemblMetazoa"/>
        </authorList>
    </citation>
    <scope>IDENTIFICATION</scope>
    <source>
        <strain evidence="7">Foshan</strain>
    </source>
</reference>
<dbReference type="CDD" id="cd15522">
    <property type="entry name" value="PHD_TAF3"/>
    <property type="match status" value="1"/>
</dbReference>
<dbReference type="Proteomes" id="UP000069940">
    <property type="component" value="Unassembled WGS sequence"/>
</dbReference>
<dbReference type="SMART" id="SM00249">
    <property type="entry name" value="PHD"/>
    <property type="match status" value="1"/>
</dbReference>
<proteinExistence type="predicted"/>
<reference evidence="8" key="1">
    <citation type="journal article" date="2015" name="Proc. Natl. Acad. Sci. U.S.A.">
        <title>Genome sequence of the Asian Tiger mosquito, Aedes albopictus, reveals insights into its biology, genetics, and evolution.</title>
        <authorList>
            <person name="Chen X.G."/>
            <person name="Jiang X."/>
            <person name="Gu J."/>
            <person name="Xu M."/>
            <person name="Wu Y."/>
            <person name="Deng Y."/>
            <person name="Zhang C."/>
            <person name="Bonizzoni M."/>
            <person name="Dermauw W."/>
            <person name="Vontas J."/>
            <person name="Armbruster P."/>
            <person name="Huang X."/>
            <person name="Yang Y."/>
            <person name="Zhang H."/>
            <person name="He W."/>
            <person name="Peng H."/>
            <person name="Liu Y."/>
            <person name="Wu K."/>
            <person name="Chen J."/>
            <person name="Lirakis M."/>
            <person name="Topalis P."/>
            <person name="Van Leeuwen T."/>
            <person name="Hall A.B."/>
            <person name="Jiang X."/>
            <person name="Thorpe C."/>
            <person name="Mueller R.L."/>
            <person name="Sun C."/>
            <person name="Waterhouse R.M."/>
            <person name="Yan G."/>
            <person name="Tu Z.J."/>
            <person name="Fang X."/>
            <person name="James A.A."/>
        </authorList>
    </citation>
    <scope>NUCLEOTIDE SEQUENCE [LARGE SCALE GENOMIC DNA]</scope>
    <source>
        <strain evidence="8">Foshan</strain>
    </source>
</reference>
<dbReference type="GeneID" id="115269893"/>
<dbReference type="PROSITE" id="PS01359">
    <property type="entry name" value="ZF_PHD_1"/>
    <property type="match status" value="1"/>
</dbReference>
<dbReference type="InterPro" id="IPR001965">
    <property type="entry name" value="Znf_PHD"/>
</dbReference>
<dbReference type="InterPro" id="IPR013083">
    <property type="entry name" value="Znf_RING/FYVE/PHD"/>
</dbReference>
<evidence type="ECO:0000256" key="5">
    <source>
        <dbReference type="SAM" id="MobiDB-lite"/>
    </source>
</evidence>
<dbReference type="Gene3D" id="3.30.40.10">
    <property type="entry name" value="Zinc/RING finger domain, C3HC4 (zinc finger)"/>
    <property type="match status" value="1"/>
</dbReference>
<dbReference type="SUPFAM" id="SSF57903">
    <property type="entry name" value="FYVE/PHD zinc finger"/>
    <property type="match status" value="1"/>
</dbReference>
<dbReference type="RefSeq" id="XP_062704327.1">
    <property type="nucleotide sequence ID" value="XM_062848343.1"/>
</dbReference>
<organism evidence="7 8">
    <name type="scientific">Aedes albopictus</name>
    <name type="common">Asian tiger mosquito</name>
    <name type="synonym">Stegomyia albopicta</name>
    <dbReference type="NCBI Taxonomy" id="7160"/>
    <lineage>
        <taxon>Eukaryota</taxon>
        <taxon>Metazoa</taxon>
        <taxon>Ecdysozoa</taxon>
        <taxon>Arthropoda</taxon>
        <taxon>Hexapoda</taxon>
        <taxon>Insecta</taxon>
        <taxon>Pterygota</taxon>
        <taxon>Neoptera</taxon>
        <taxon>Endopterygota</taxon>
        <taxon>Diptera</taxon>
        <taxon>Nematocera</taxon>
        <taxon>Culicoidea</taxon>
        <taxon>Culicidae</taxon>
        <taxon>Culicinae</taxon>
        <taxon>Aedini</taxon>
        <taxon>Aedes</taxon>
        <taxon>Stegomyia</taxon>
    </lineage>
</organism>
<feature type="region of interest" description="Disordered" evidence="5">
    <location>
        <begin position="434"/>
        <end position="482"/>
    </location>
</feature>
<sequence>MPGDQSLHHAHTLDEHRSDCVQCDRLNGDENMVQCDGCQTWWHFSCAGVTDSIKDRSWSCPKCQVDDLGSIARTSRGSRCSNQSGRSARINLQLEKLNELQAIQQKFVEQKYKLLESQLELDEESESVRSKRSKVSKQASIAKVANWVKSCAEQKEDAIIPSTSTETGRPSLPPAPSNQPKPITATASSYVTAQVQQPDSGNQQSPLKHPSLPNQRSFGVAPATGALISGPTQDGDPIRQAVFNKVTGTVPLAQSTPAQMSCTEQAYKQPPPAPAVVSDSTTVPSTAPACAIPDAVSTKFFTSNPSSFPAMMLPPNPQHQLNFIPENPSTEQPFARPPSAYVQAPPQSLVEQRMPEIPRPIVSHHQQGNLGPYHVGAPMPPMLHATSTLPPAAVPYRIPTYPVFQPMYQHAQPSGPAPTVGNLAAAPPAVASSFAAATPPSLPPPPPQPESPNREVSFPQPPGKPDNNPLPVNVQPPSNAGNLQHLMKQFGSIALSPSQAPLLNANIATFVPSPSQLAARQGFSEVNLKTFGLFMSSVVKAVSKVTVYASSSGRPGAYVKNNSKSRGSVNSHHSDPAFQHPVPEPMRRRVAMNQSRVPPARTPVIVSRIVAPSNRFPWTDAGSVSSQMDCAETA</sequence>
<evidence type="ECO:0000313" key="8">
    <source>
        <dbReference type="Proteomes" id="UP000069940"/>
    </source>
</evidence>
<evidence type="ECO:0000256" key="2">
    <source>
        <dbReference type="ARBA" id="ARBA00022771"/>
    </source>
</evidence>
<feature type="domain" description="PHD-type" evidence="6">
    <location>
        <begin position="17"/>
        <end position="66"/>
    </location>
</feature>
<dbReference type="PROSITE" id="PS50016">
    <property type="entry name" value="ZF_PHD_2"/>
    <property type="match status" value="1"/>
</dbReference>